<evidence type="ECO:0000313" key="4">
    <source>
        <dbReference type="Proteomes" id="UP000683360"/>
    </source>
</evidence>
<feature type="transmembrane region" description="Helical" evidence="2">
    <location>
        <begin position="412"/>
        <end position="433"/>
    </location>
</feature>
<dbReference type="InterPro" id="IPR036179">
    <property type="entry name" value="Ig-like_dom_sf"/>
</dbReference>
<dbReference type="AlphaFoldDB" id="A0A8S3UJT4"/>
<sequence>MTFRMVLEKLFLVWLFSQAFSIAILADSMTTVYILEGSTMDLTFNVIIPKRDLLYQKICLSYLINPWRVKPKIYDTILHVNSFTLPIINVTARYEGVYWLNYGNLITVSELKISNMSCSSRSIEYVCAIEGSSPILTFTIDVSVYHNIVDEDYYSVGNFLKVRDSTTDVHLQIYNVTLEDEGFFKCHLHELFGRIKLEVVKLRFINQSDENTIIGQEGIEMDIRCISDTVQDLTLMLESNGIVKAVGDKKTVIYSVIPVRTDHLSNYECMTSTHSSIMIAVKLNIRCPPVFAKENRYVKVGKQRKSSMTMSFQVYSYPAVEEIFLEKIGHMDDKKMKITKYTLKDILLYSEYDNSNGIQGYDILIESELVDKDDFQAYCITITNRLGASNFNFEIIRKDERVIKQEKNTHLVTLYIVGAVLLSLVIGIAGFCINHVKHRVQKRVNVHEDSNYHIYDECGSITNLAASNLHSTNSNNDNTDPNQTQLRTVGISTDDNAISCNKEFINKSLSQSELDDTNLLNDLSPIPFPFIPNMDKEVSSDQKSQVSYDSDSEGSNSVMVCNVGDGYEHAYQTVILDRPESHLYIGITRERNNSISLTESNQSED</sequence>
<keyword evidence="2" id="KW-0472">Membrane</keyword>
<feature type="region of interest" description="Disordered" evidence="1">
    <location>
        <begin position="535"/>
        <end position="554"/>
    </location>
</feature>
<feature type="compositionally biased region" description="Polar residues" evidence="1">
    <location>
        <begin position="541"/>
        <end position="554"/>
    </location>
</feature>
<evidence type="ECO:0000256" key="1">
    <source>
        <dbReference type="SAM" id="MobiDB-lite"/>
    </source>
</evidence>
<evidence type="ECO:0008006" key="5">
    <source>
        <dbReference type="Google" id="ProtNLM"/>
    </source>
</evidence>
<evidence type="ECO:0000313" key="3">
    <source>
        <dbReference type="EMBL" id="CAG2242552.1"/>
    </source>
</evidence>
<keyword evidence="2" id="KW-1133">Transmembrane helix</keyword>
<gene>
    <name evidence="3" type="ORF">MEDL_54680</name>
</gene>
<evidence type="ECO:0000256" key="2">
    <source>
        <dbReference type="SAM" id="Phobius"/>
    </source>
</evidence>
<dbReference type="SUPFAM" id="SSF48726">
    <property type="entry name" value="Immunoglobulin"/>
    <property type="match status" value="1"/>
</dbReference>
<accession>A0A8S3UJT4</accession>
<dbReference type="OrthoDB" id="9898017at2759"/>
<dbReference type="EMBL" id="CAJPWZ010002675">
    <property type="protein sequence ID" value="CAG2242552.1"/>
    <property type="molecule type" value="Genomic_DNA"/>
</dbReference>
<comment type="caution">
    <text evidence="3">The sequence shown here is derived from an EMBL/GenBank/DDBJ whole genome shotgun (WGS) entry which is preliminary data.</text>
</comment>
<organism evidence="3 4">
    <name type="scientific">Mytilus edulis</name>
    <name type="common">Blue mussel</name>
    <dbReference type="NCBI Taxonomy" id="6550"/>
    <lineage>
        <taxon>Eukaryota</taxon>
        <taxon>Metazoa</taxon>
        <taxon>Spiralia</taxon>
        <taxon>Lophotrochozoa</taxon>
        <taxon>Mollusca</taxon>
        <taxon>Bivalvia</taxon>
        <taxon>Autobranchia</taxon>
        <taxon>Pteriomorphia</taxon>
        <taxon>Mytilida</taxon>
        <taxon>Mytiloidea</taxon>
        <taxon>Mytilidae</taxon>
        <taxon>Mytilinae</taxon>
        <taxon>Mytilus</taxon>
    </lineage>
</organism>
<name>A0A8S3UJT4_MYTED</name>
<keyword evidence="2" id="KW-0812">Transmembrane</keyword>
<protein>
    <recommendedName>
        <fullName evidence="5">Ig-like domain-containing protein</fullName>
    </recommendedName>
</protein>
<proteinExistence type="predicted"/>
<dbReference type="Proteomes" id="UP000683360">
    <property type="component" value="Unassembled WGS sequence"/>
</dbReference>
<reference evidence="3" key="1">
    <citation type="submission" date="2021-03" db="EMBL/GenBank/DDBJ databases">
        <authorList>
            <person name="Bekaert M."/>
        </authorList>
    </citation>
    <scope>NUCLEOTIDE SEQUENCE</scope>
</reference>
<keyword evidence="4" id="KW-1185">Reference proteome</keyword>